<organism evidence="2 3">
    <name type="scientific">Melipona quadrifasciata</name>
    <dbReference type="NCBI Taxonomy" id="166423"/>
    <lineage>
        <taxon>Eukaryota</taxon>
        <taxon>Metazoa</taxon>
        <taxon>Ecdysozoa</taxon>
        <taxon>Arthropoda</taxon>
        <taxon>Hexapoda</taxon>
        <taxon>Insecta</taxon>
        <taxon>Pterygota</taxon>
        <taxon>Neoptera</taxon>
        <taxon>Endopterygota</taxon>
        <taxon>Hymenoptera</taxon>
        <taxon>Apocrita</taxon>
        <taxon>Aculeata</taxon>
        <taxon>Apoidea</taxon>
        <taxon>Anthophila</taxon>
        <taxon>Apidae</taxon>
        <taxon>Melipona</taxon>
    </lineage>
</organism>
<sequence length="118" mass="13787">MNRRNKYQKRTAAVQSKHDKKPYLHDVDSSSSWNRSCRQGNKGSICTNNCSTYMLVPHTDCIRAIKQKIQSQTEEKWKAQDRILGVLHSTPCLKLINDDSRLKTEFVHWAGKLDENYY</sequence>
<dbReference type="AlphaFoldDB" id="A0A0M8ZXH5"/>
<gene>
    <name evidence="2" type="ORF">WN51_00937</name>
</gene>
<dbReference type="Proteomes" id="UP000053105">
    <property type="component" value="Unassembled WGS sequence"/>
</dbReference>
<proteinExistence type="predicted"/>
<evidence type="ECO:0000313" key="3">
    <source>
        <dbReference type="Proteomes" id="UP000053105"/>
    </source>
</evidence>
<reference evidence="2 3" key="1">
    <citation type="submission" date="2015-07" db="EMBL/GenBank/DDBJ databases">
        <title>The genome of Melipona quadrifasciata.</title>
        <authorList>
            <person name="Pan H."/>
            <person name="Kapheim K."/>
        </authorList>
    </citation>
    <scope>NUCLEOTIDE SEQUENCE [LARGE SCALE GENOMIC DNA]</scope>
    <source>
        <strain evidence="2">0111107301</strain>
        <tissue evidence="2">Whole body</tissue>
    </source>
</reference>
<dbReference type="EMBL" id="KQ435824">
    <property type="protein sequence ID" value="KOX72076.1"/>
    <property type="molecule type" value="Genomic_DNA"/>
</dbReference>
<feature type="region of interest" description="Disordered" evidence="1">
    <location>
        <begin position="1"/>
        <end position="31"/>
    </location>
</feature>
<name>A0A0M8ZXH5_9HYME</name>
<accession>A0A0M8ZXH5</accession>
<keyword evidence="3" id="KW-1185">Reference proteome</keyword>
<evidence type="ECO:0000256" key="1">
    <source>
        <dbReference type="SAM" id="MobiDB-lite"/>
    </source>
</evidence>
<protein>
    <submittedName>
        <fullName evidence="2">Uncharacterized protein</fullName>
    </submittedName>
</protein>
<evidence type="ECO:0000313" key="2">
    <source>
        <dbReference type="EMBL" id="KOX72076.1"/>
    </source>
</evidence>